<protein>
    <submittedName>
        <fullName evidence="1">Uncharacterized protein</fullName>
    </submittedName>
</protein>
<name>A0A1G8CC83_9FIRM</name>
<dbReference type="EMBL" id="FNCP01000013">
    <property type="protein sequence ID" value="SDH43018.1"/>
    <property type="molecule type" value="Genomic_DNA"/>
</dbReference>
<keyword evidence="2" id="KW-1185">Reference proteome</keyword>
<evidence type="ECO:0000313" key="2">
    <source>
        <dbReference type="Proteomes" id="UP000198656"/>
    </source>
</evidence>
<dbReference type="AlphaFoldDB" id="A0A1G8CC83"/>
<proteinExistence type="predicted"/>
<reference evidence="2" key="1">
    <citation type="submission" date="2016-10" db="EMBL/GenBank/DDBJ databases">
        <authorList>
            <person name="Varghese N."/>
            <person name="Submissions S."/>
        </authorList>
    </citation>
    <scope>NUCLEOTIDE SEQUENCE [LARGE SCALE GENOMIC DNA]</scope>
    <source>
        <strain evidence="2">DSM 8344</strain>
    </source>
</reference>
<accession>A0A1G8CC83</accession>
<gene>
    <name evidence="1" type="ORF">SAMN05443529_11358</name>
</gene>
<dbReference type="Proteomes" id="UP000198656">
    <property type="component" value="Unassembled WGS sequence"/>
</dbReference>
<organism evidence="1 2">
    <name type="scientific">Desulfosporosinus hippei DSM 8344</name>
    <dbReference type="NCBI Taxonomy" id="1121419"/>
    <lineage>
        <taxon>Bacteria</taxon>
        <taxon>Bacillati</taxon>
        <taxon>Bacillota</taxon>
        <taxon>Clostridia</taxon>
        <taxon>Eubacteriales</taxon>
        <taxon>Desulfitobacteriaceae</taxon>
        <taxon>Desulfosporosinus</taxon>
    </lineage>
</organism>
<sequence>MASVNEQYPLRSVHSVRLNDHLVECAKETGIPISNIIESCLTNFVTLSDEDRIQLLVNNDPDKVEAEQVIKPKYNYADRAIEKAKESLGNKYSNRTSTKLLIALGLMLLVAFFSKNDS</sequence>
<dbReference type="RefSeq" id="WP_092333674.1">
    <property type="nucleotide sequence ID" value="NZ_FNCP01000013.1"/>
</dbReference>
<evidence type="ECO:0000313" key="1">
    <source>
        <dbReference type="EMBL" id="SDH43018.1"/>
    </source>
</evidence>